<comment type="caution">
    <text evidence="8">The sequence shown here is derived from an EMBL/GenBank/DDBJ whole genome shotgun (WGS) entry which is preliminary data.</text>
</comment>
<dbReference type="AlphaFoldDB" id="A0A542ZB57"/>
<dbReference type="CDD" id="cd00610">
    <property type="entry name" value="OAT_like"/>
    <property type="match status" value="1"/>
</dbReference>
<feature type="binding site" evidence="7">
    <location>
        <position position="329"/>
    </location>
    <ligand>
        <name>substrate</name>
    </ligand>
</feature>
<keyword evidence="4 7" id="KW-0949">S-adenosyl-L-methionine</keyword>
<dbReference type="EMBL" id="VFOR01000002">
    <property type="protein sequence ID" value="TQL57569.1"/>
    <property type="molecule type" value="Genomic_DNA"/>
</dbReference>
<keyword evidence="6 7" id="KW-0663">Pyridoxal phosphate</keyword>
<dbReference type="PANTHER" id="PTHR42684">
    <property type="entry name" value="ADENOSYLMETHIONINE-8-AMINO-7-OXONONANOATE AMINOTRANSFERASE"/>
    <property type="match status" value="1"/>
</dbReference>
<evidence type="ECO:0000256" key="3">
    <source>
        <dbReference type="ARBA" id="ARBA00022679"/>
    </source>
</evidence>
<dbReference type="Proteomes" id="UP000316196">
    <property type="component" value="Unassembled WGS sequence"/>
</dbReference>
<evidence type="ECO:0000256" key="6">
    <source>
        <dbReference type="ARBA" id="ARBA00022898"/>
    </source>
</evidence>
<feature type="binding site" evidence="7">
    <location>
        <position position="415"/>
    </location>
    <ligand>
        <name>substrate</name>
    </ligand>
</feature>
<feature type="binding site" evidence="7">
    <location>
        <begin position="125"/>
        <end position="126"/>
    </location>
    <ligand>
        <name>pyridoxal 5'-phosphate</name>
        <dbReference type="ChEBI" id="CHEBI:597326"/>
    </ligand>
</feature>
<dbReference type="GO" id="GO:0030170">
    <property type="term" value="F:pyridoxal phosphate binding"/>
    <property type="evidence" value="ECO:0007669"/>
    <property type="project" value="UniProtKB-UniRule"/>
</dbReference>
<dbReference type="NCBIfam" id="NF004624">
    <property type="entry name" value="PRK05964.1"/>
    <property type="match status" value="1"/>
</dbReference>
<keyword evidence="3 7" id="KW-0808">Transferase</keyword>
<feature type="binding site" evidence="7">
    <location>
        <begin position="330"/>
        <end position="331"/>
    </location>
    <ligand>
        <name>pyridoxal 5'-phosphate</name>
        <dbReference type="ChEBI" id="CHEBI:597326"/>
    </ligand>
</feature>
<name>A0A542ZB57_9ACTN</name>
<dbReference type="Gene3D" id="3.90.1150.10">
    <property type="entry name" value="Aspartate Aminotransferase, domain 1"/>
    <property type="match status" value="1"/>
</dbReference>
<dbReference type="RefSeq" id="WP_142093435.1">
    <property type="nucleotide sequence ID" value="NZ_BAAAMD010000003.1"/>
</dbReference>
<feature type="site" description="Participates in the substrate recognition with KAPA and in a stacking interaction with the adenine ring of SAM" evidence="7">
    <location>
        <position position="27"/>
    </location>
</feature>
<dbReference type="EC" id="2.6.1.62" evidence="7"/>
<feature type="binding site" evidence="7">
    <location>
        <position position="158"/>
    </location>
    <ligand>
        <name>substrate</name>
    </ligand>
</feature>
<feature type="binding site" evidence="7">
    <location>
        <position position="296"/>
    </location>
    <ligand>
        <name>substrate</name>
    </ligand>
</feature>
<dbReference type="InterPro" id="IPR005814">
    <property type="entry name" value="Aminotrans_3"/>
</dbReference>
<dbReference type="InterPro" id="IPR015421">
    <property type="entry name" value="PyrdxlP-dep_Trfase_major"/>
</dbReference>
<evidence type="ECO:0000313" key="8">
    <source>
        <dbReference type="EMBL" id="TQL57569.1"/>
    </source>
</evidence>
<evidence type="ECO:0000313" key="9">
    <source>
        <dbReference type="Proteomes" id="UP000316196"/>
    </source>
</evidence>
<proteinExistence type="inferred from homology"/>
<dbReference type="PANTHER" id="PTHR42684:SF17">
    <property type="entry name" value="ADENOSYLMETHIONINE-8-AMINO-7-OXONONANOATE AMINOTRANSFERASE"/>
    <property type="match status" value="1"/>
</dbReference>
<comment type="similarity">
    <text evidence="7">Belongs to the class-III pyridoxal-phosphate-dependent aminotransferase family. BioA subfamily.</text>
</comment>
<evidence type="ECO:0000256" key="7">
    <source>
        <dbReference type="HAMAP-Rule" id="MF_00834"/>
    </source>
</evidence>
<comment type="pathway">
    <text evidence="7">Cofactor biosynthesis; biotin biosynthesis; 7,8-diaminononanoate from 8-amino-7-oxononanoate (SAM route): step 1/1.</text>
</comment>
<sequence length="456" mass="48734">MTRRSVSDTTVARDLLRLDRDHLWHPYTAARDSAHHVVRDGDGPWLTLLDADGREHRALDGMGSWWAMVHGHRHPALVEAVTEQASRLAHVMFGGLTHGPAVALAERLLELTPAELEHVFLADSGSVSVEVALKLTHQAQAARGRPERDRFLTVRGGYHGDTIGAMSVCDPVNGMHAAFGAMVHTNIFAPRPPAARPTAAGWQTDDAALESWAHEFRRLADQHHDEVAGVIVEPVLQGAGGMYVYAPEALRVMREVCDEHGFTLIADEIATGFGRTGRWLACEWAEVVPDVLCLGKALTGGIMTGAAVLCTREIADAISSGTPPALMHGPTFMANPLFCAAACASLDLLADPENGWSTQVPTIERGLQDGLDAARGLPGVADVRVLGGVGVVEMTEPVDLPRLTAAAVARGVWLRPFGRLVYVMPPYVSTPAEIEHLCSGLVGAVADVAHTQDANA</sequence>
<feature type="binding site" evidence="7">
    <location>
        <position position="267"/>
    </location>
    <ligand>
        <name>pyridoxal 5'-phosphate</name>
        <dbReference type="ChEBI" id="CHEBI:597326"/>
    </ligand>
</feature>
<accession>A0A542ZB57</accession>
<comment type="subunit">
    <text evidence="7">Homodimer.</text>
</comment>
<protein>
    <recommendedName>
        <fullName evidence="7">Adenosylmethionine-8-amino-7-oxononanoate aminotransferase</fullName>
        <ecNumber evidence="7">2.6.1.62</ecNumber>
    </recommendedName>
    <alternativeName>
        <fullName evidence="7">7,8-diamino-pelargonic acid aminotransferase</fullName>
        <shortName evidence="7">DAPA AT</shortName>
        <shortName evidence="7">DAPA aminotransferase</shortName>
    </alternativeName>
    <alternativeName>
        <fullName evidence="7">7,8-diaminononanoate synthase</fullName>
        <shortName evidence="7">DANS</shortName>
    </alternativeName>
    <alternativeName>
        <fullName evidence="7">Diaminopelargonic acid synthase</fullName>
    </alternativeName>
</protein>
<dbReference type="NCBIfam" id="TIGR00508">
    <property type="entry name" value="bioA"/>
    <property type="match status" value="1"/>
</dbReference>
<dbReference type="OrthoDB" id="4510254at2"/>
<dbReference type="FunFam" id="3.40.640.10:FF:000004">
    <property type="entry name" value="Acetylornithine aminotransferase"/>
    <property type="match status" value="1"/>
</dbReference>
<dbReference type="Pfam" id="PF00202">
    <property type="entry name" value="Aminotran_3"/>
    <property type="match status" value="1"/>
</dbReference>
<dbReference type="GO" id="GO:0004015">
    <property type="term" value="F:adenosylmethionine-8-amino-7-oxononanoate transaminase activity"/>
    <property type="evidence" value="ECO:0007669"/>
    <property type="project" value="UniProtKB-UniRule"/>
</dbReference>
<dbReference type="PROSITE" id="PS00600">
    <property type="entry name" value="AA_TRANSFER_CLASS_3"/>
    <property type="match status" value="1"/>
</dbReference>
<dbReference type="HAMAP" id="MF_00834">
    <property type="entry name" value="BioA"/>
    <property type="match status" value="1"/>
</dbReference>
<comment type="cofactor">
    <cofactor evidence="1 7">
        <name>pyridoxal 5'-phosphate</name>
        <dbReference type="ChEBI" id="CHEBI:597326"/>
    </cofactor>
</comment>
<evidence type="ECO:0000256" key="4">
    <source>
        <dbReference type="ARBA" id="ARBA00022691"/>
    </source>
</evidence>
<comment type="subcellular location">
    <subcellularLocation>
        <location evidence="7">Cytoplasm</location>
    </subcellularLocation>
</comment>
<keyword evidence="7" id="KW-0963">Cytoplasm</keyword>
<dbReference type="SUPFAM" id="SSF53383">
    <property type="entry name" value="PLP-dependent transferases"/>
    <property type="match status" value="1"/>
</dbReference>
<organism evidence="8 9">
    <name type="scientific">Propioniferax innocua</name>
    <dbReference type="NCBI Taxonomy" id="1753"/>
    <lineage>
        <taxon>Bacteria</taxon>
        <taxon>Bacillati</taxon>
        <taxon>Actinomycetota</taxon>
        <taxon>Actinomycetes</taxon>
        <taxon>Propionibacteriales</taxon>
        <taxon>Propionibacteriaceae</taxon>
        <taxon>Propioniferax</taxon>
    </lineage>
</organism>
<gene>
    <name evidence="7" type="primary">bioA</name>
    <name evidence="8" type="ORF">FB460_1402</name>
</gene>
<evidence type="ECO:0000256" key="2">
    <source>
        <dbReference type="ARBA" id="ARBA00022576"/>
    </source>
</evidence>
<dbReference type="GO" id="GO:0005737">
    <property type="term" value="C:cytoplasm"/>
    <property type="evidence" value="ECO:0007669"/>
    <property type="project" value="UniProtKB-SubCell"/>
</dbReference>
<dbReference type="GO" id="GO:0009102">
    <property type="term" value="P:biotin biosynthetic process"/>
    <property type="evidence" value="ECO:0007669"/>
    <property type="project" value="UniProtKB-UniRule"/>
</dbReference>
<comment type="catalytic activity">
    <reaction evidence="7">
        <text>(8S)-8-amino-7-oxononanoate + S-adenosyl-L-methionine = S-adenosyl-4-methylsulfanyl-2-oxobutanoate + (7R,8S)-7,8-diammoniononanoate</text>
        <dbReference type="Rhea" id="RHEA:16861"/>
        <dbReference type="ChEBI" id="CHEBI:16490"/>
        <dbReference type="ChEBI" id="CHEBI:59789"/>
        <dbReference type="ChEBI" id="CHEBI:149468"/>
        <dbReference type="ChEBI" id="CHEBI:149469"/>
        <dbReference type="EC" id="2.6.1.62"/>
    </reaction>
</comment>
<dbReference type="Gene3D" id="3.40.640.10">
    <property type="entry name" value="Type I PLP-dependent aspartate aminotransferase-like (Major domain)"/>
    <property type="match status" value="1"/>
</dbReference>
<dbReference type="InterPro" id="IPR015422">
    <property type="entry name" value="PyrdxlP-dep_Trfase_small"/>
</dbReference>
<reference evidence="8 9" key="1">
    <citation type="submission" date="2019-06" db="EMBL/GenBank/DDBJ databases">
        <title>Sequencing the genomes of 1000 actinobacteria strains.</title>
        <authorList>
            <person name="Klenk H.-P."/>
        </authorList>
    </citation>
    <scope>NUCLEOTIDE SEQUENCE [LARGE SCALE GENOMIC DNA]</scope>
    <source>
        <strain evidence="8 9">DSM 8251</strain>
    </source>
</reference>
<keyword evidence="9" id="KW-1185">Reference proteome</keyword>
<evidence type="ECO:0000256" key="5">
    <source>
        <dbReference type="ARBA" id="ARBA00022756"/>
    </source>
</evidence>
<keyword evidence="5 7" id="KW-0093">Biotin biosynthesis</keyword>
<dbReference type="InterPro" id="IPR049704">
    <property type="entry name" value="Aminotrans_3_PPA_site"/>
</dbReference>
<comment type="function">
    <text evidence="7">Catalyzes the transfer of the alpha-amino group from S-adenosyl-L-methionine (SAM) to 7-keto-8-aminopelargonic acid (KAPA) to form 7,8-diaminopelargonic acid (DAPA). It is the only aminotransferase known to utilize SAM as an amino donor.</text>
</comment>
<keyword evidence="2 7" id="KW-0032">Aminotransferase</keyword>
<dbReference type="InterPro" id="IPR005815">
    <property type="entry name" value="BioA"/>
</dbReference>
<dbReference type="InterPro" id="IPR015424">
    <property type="entry name" value="PyrdxlP-dep_Trfase"/>
</dbReference>
<feature type="modified residue" description="N6-(pyridoxal phosphate)lysine" evidence="7">
    <location>
        <position position="296"/>
    </location>
</feature>
<feature type="binding site" evidence="7">
    <location>
        <position position="65"/>
    </location>
    <ligand>
        <name>substrate</name>
    </ligand>
</feature>
<dbReference type="UniPathway" id="UPA00078">
    <property type="reaction ID" value="UER00160"/>
</dbReference>
<evidence type="ECO:0000256" key="1">
    <source>
        <dbReference type="ARBA" id="ARBA00001933"/>
    </source>
</evidence>